<keyword evidence="1" id="KW-0812">Transmembrane</keyword>
<dbReference type="OrthoDB" id="9792788at2"/>
<proteinExistence type="predicted"/>
<dbReference type="PANTHER" id="PTHR35335:SF1">
    <property type="entry name" value="UPF0716 PROTEIN FXSA"/>
    <property type="match status" value="1"/>
</dbReference>
<dbReference type="InterPro" id="IPR007313">
    <property type="entry name" value="FxsA"/>
</dbReference>
<keyword evidence="1" id="KW-1133">Transmembrane helix</keyword>
<dbReference type="PANTHER" id="PTHR35335">
    <property type="entry name" value="UPF0716 PROTEIN FXSA"/>
    <property type="match status" value="1"/>
</dbReference>
<name>A0A3S4YY76_BARVI</name>
<protein>
    <submittedName>
        <fullName evidence="2">Phage T7 F exclusion suppressor FxsA</fullName>
    </submittedName>
</protein>
<dbReference type="Proteomes" id="UP000274201">
    <property type="component" value="Chromosome"/>
</dbReference>
<evidence type="ECO:0000313" key="3">
    <source>
        <dbReference type="Proteomes" id="UP000274201"/>
    </source>
</evidence>
<dbReference type="RefSeq" id="WP_126602303.1">
    <property type="nucleotide sequence ID" value="NZ_LR134529.1"/>
</dbReference>
<dbReference type="AlphaFoldDB" id="A0A3S4YY76"/>
<evidence type="ECO:0000256" key="1">
    <source>
        <dbReference type="SAM" id="Phobius"/>
    </source>
</evidence>
<keyword evidence="1" id="KW-0472">Membrane</keyword>
<dbReference type="EMBL" id="LR134529">
    <property type="protein sequence ID" value="VEJ44703.1"/>
    <property type="molecule type" value="Genomic_DNA"/>
</dbReference>
<reference evidence="2 3" key="1">
    <citation type="submission" date="2018-12" db="EMBL/GenBank/DDBJ databases">
        <authorList>
            <consortium name="Pathogen Informatics"/>
        </authorList>
    </citation>
    <scope>NUCLEOTIDE SEQUENCE [LARGE SCALE GENOMIC DNA]</scope>
    <source>
        <strain evidence="2 3">NCTC12905</strain>
    </source>
</reference>
<dbReference type="STRING" id="1094497.BVwin_00930"/>
<gene>
    <name evidence="2" type="ORF">NCTC12905_00342</name>
</gene>
<feature type="transmembrane region" description="Helical" evidence="1">
    <location>
        <begin position="36"/>
        <end position="58"/>
    </location>
</feature>
<dbReference type="GO" id="GO:0016020">
    <property type="term" value="C:membrane"/>
    <property type="evidence" value="ECO:0007669"/>
    <property type="project" value="InterPro"/>
</dbReference>
<feature type="transmembrane region" description="Helical" evidence="1">
    <location>
        <begin position="79"/>
        <end position="98"/>
    </location>
</feature>
<feature type="transmembrane region" description="Helical" evidence="1">
    <location>
        <begin position="12"/>
        <end position="30"/>
    </location>
</feature>
<sequence>MIKFYSINPRLFILLLLSGCLIEIAGFIFVGKEIGILATLSLVILTTIVGITLLRIQGLNLFKNIQREFIQGRTLKNHIMDDAFITLGAILLILPGFVSDVLGILLLIKPVRSTIWYFFSLLSNKMNIHTKKKTNPQNKSEKIIDLKVEDYQIHSTTESPWHKNDDNH</sequence>
<dbReference type="NCBIfam" id="NF008528">
    <property type="entry name" value="PRK11463.1-2"/>
    <property type="match status" value="1"/>
</dbReference>
<dbReference type="Pfam" id="PF04186">
    <property type="entry name" value="FxsA"/>
    <property type="match status" value="1"/>
</dbReference>
<accession>A0A3S4YY76</accession>
<evidence type="ECO:0000313" key="2">
    <source>
        <dbReference type="EMBL" id="VEJ44703.1"/>
    </source>
</evidence>
<organism evidence="2 3">
    <name type="scientific">Bartonella vinsonii</name>
    <name type="common">Rochalimaea vinsonii</name>
    <dbReference type="NCBI Taxonomy" id="33047"/>
    <lineage>
        <taxon>Bacteria</taxon>
        <taxon>Pseudomonadati</taxon>
        <taxon>Pseudomonadota</taxon>
        <taxon>Alphaproteobacteria</taxon>
        <taxon>Hyphomicrobiales</taxon>
        <taxon>Bartonellaceae</taxon>
        <taxon>Bartonella</taxon>
    </lineage>
</organism>